<dbReference type="AlphaFoldDB" id="A0A8R7TPY5"/>
<keyword evidence="2" id="KW-1185">Reference proteome</keyword>
<dbReference type="Gramene" id="TuG1812G0300000070.01.T01">
    <property type="protein sequence ID" value="TuG1812G0300000070.01.T01"/>
    <property type="gene ID" value="TuG1812G0300000070.01"/>
</dbReference>
<evidence type="ECO:0000313" key="1">
    <source>
        <dbReference type="EnsemblPlants" id="TuG1812G0300000070.01.T01"/>
    </source>
</evidence>
<sequence>PSLCCRPAVPVLGLRSPNTDEIDRIRRISRNTQPLLLIGHAGSTDELLVDIHPTAPPKTVRQPPRQRAAPTCHTNGRVAKLQRVPRRTRHRLCQSPKRPWSWHGGGSAVCGSSVPSSTSSTAEIELYKELEPSTRLLILKAICDIRVEIVRKLISLCREAIQGHEASEQVCAATCYCTNSLDRAPRPARQGMPPAGGHLDVRVGDGPASLPLQPRQSSASAETCSRRCWLSNLQCNPSLCRCLNHFVLLHNPQNIAAAAIYPLISWSDPNLGKPATCASNRM</sequence>
<dbReference type="EnsemblPlants" id="TuG1812G0300000070.01.T01">
    <property type="protein sequence ID" value="TuG1812G0300000070.01.T01"/>
    <property type="gene ID" value="TuG1812G0300000070.01"/>
</dbReference>
<accession>A0A8R7TPY5</accession>
<dbReference type="Proteomes" id="UP000015106">
    <property type="component" value="Chromosome 3"/>
</dbReference>
<reference evidence="1" key="3">
    <citation type="submission" date="2022-06" db="UniProtKB">
        <authorList>
            <consortium name="EnsemblPlants"/>
        </authorList>
    </citation>
    <scope>IDENTIFICATION</scope>
</reference>
<evidence type="ECO:0000313" key="2">
    <source>
        <dbReference type="Proteomes" id="UP000015106"/>
    </source>
</evidence>
<reference evidence="2" key="1">
    <citation type="journal article" date="2013" name="Nature">
        <title>Draft genome of the wheat A-genome progenitor Triticum urartu.</title>
        <authorList>
            <person name="Ling H.Q."/>
            <person name="Zhao S."/>
            <person name="Liu D."/>
            <person name="Wang J."/>
            <person name="Sun H."/>
            <person name="Zhang C."/>
            <person name="Fan H."/>
            <person name="Li D."/>
            <person name="Dong L."/>
            <person name="Tao Y."/>
            <person name="Gao C."/>
            <person name="Wu H."/>
            <person name="Li Y."/>
            <person name="Cui Y."/>
            <person name="Guo X."/>
            <person name="Zheng S."/>
            <person name="Wang B."/>
            <person name="Yu K."/>
            <person name="Liang Q."/>
            <person name="Yang W."/>
            <person name="Lou X."/>
            <person name="Chen J."/>
            <person name="Feng M."/>
            <person name="Jian J."/>
            <person name="Zhang X."/>
            <person name="Luo G."/>
            <person name="Jiang Y."/>
            <person name="Liu J."/>
            <person name="Wang Z."/>
            <person name="Sha Y."/>
            <person name="Zhang B."/>
            <person name="Wu H."/>
            <person name="Tang D."/>
            <person name="Shen Q."/>
            <person name="Xue P."/>
            <person name="Zou S."/>
            <person name="Wang X."/>
            <person name="Liu X."/>
            <person name="Wang F."/>
            <person name="Yang Y."/>
            <person name="An X."/>
            <person name="Dong Z."/>
            <person name="Zhang K."/>
            <person name="Zhang X."/>
            <person name="Luo M.C."/>
            <person name="Dvorak J."/>
            <person name="Tong Y."/>
            <person name="Wang J."/>
            <person name="Yang H."/>
            <person name="Li Z."/>
            <person name="Wang D."/>
            <person name="Zhang A."/>
            <person name="Wang J."/>
        </authorList>
    </citation>
    <scope>NUCLEOTIDE SEQUENCE</scope>
    <source>
        <strain evidence="2">cv. G1812</strain>
    </source>
</reference>
<organism evidence="1 2">
    <name type="scientific">Triticum urartu</name>
    <name type="common">Red wild einkorn</name>
    <name type="synonym">Crithodium urartu</name>
    <dbReference type="NCBI Taxonomy" id="4572"/>
    <lineage>
        <taxon>Eukaryota</taxon>
        <taxon>Viridiplantae</taxon>
        <taxon>Streptophyta</taxon>
        <taxon>Embryophyta</taxon>
        <taxon>Tracheophyta</taxon>
        <taxon>Spermatophyta</taxon>
        <taxon>Magnoliopsida</taxon>
        <taxon>Liliopsida</taxon>
        <taxon>Poales</taxon>
        <taxon>Poaceae</taxon>
        <taxon>BOP clade</taxon>
        <taxon>Pooideae</taxon>
        <taxon>Triticodae</taxon>
        <taxon>Triticeae</taxon>
        <taxon>Triticinae</taxon>
        <taxon>Triticum</taxon>
    </lineage>
</organism>
<protein>
    <submittedName>
        <fullName evidence="1">Uncharacterized protein</fullName>
    </submittedName>
</protein>
<proteinExistence type="predicted"/>
<name>A0A8R7TPY5_TRIUA</name>
<reference evidence="1" key="2">
    <citation type="submission" date="2018-03" db="EMBL/GenBank/DDBJ databases">
        <title>The Triticum urartu genome reveals the dynamic nature of wheat genome evolution.</title>
        <authorList>
            <person name="Ling H."/>
            <person name="Ma B."/>
            <person name="Shi X."/>
            <person name="Liu H."/>
            <person name="Dong L."/>
            <person name="Sun H."/>
            <person name="Cao Y."/>
            <person name="Gao Q."/>
            <person name="Zheng S."/>
            <person name="Li Y."/>
            <person name="Yu Y."/>
            <person name="Du H."/>
            <person name="Qi M."/>
            <person name="Li Y."/>
            <person name="Yu H."/>
            <person name="Cui Y."/>
            <person name="Wang N."/>
            <person name="Chen C."/>
            <person name="Wu H."/>
            <person name="Zhao Y."/>
            <person name="Zhang J."/>
            <person name="Li Y."/>
            <person name="Zhou W."/>
            <person name="Zhang B."/>
            <person name="Hu W."/>
            <person name="Eijk M."/>
            <person name="Tang J."/>
            <person name="Witsenboer H."/>
            <person name="Zhao S."/>
            <person name="Li Z."/>
            <person name="Zhang A."/>
            <person name="Wang D."/>
            <person name="Liang C."/>
        </authorList>
    </citation>
    <scope>NUCLEOTIDE SEQUENCE [LARGE SCALE GENOMIC DNA]</scope>
    <source>
        <strain evidence="1">cv. G1812</strain>
    </source>
</reference>